<protein>
    <submittedName>
        <fullName evidence="1">Uncharacterized protein</fullName>
    </submittedName>
</protein>
<dbReference type="PATRIC" id="fig|1235802.3.peg.4948"/>
<comment type="caution">
    <text evidence="1">The sequence shown here is derived from an EMBL/GenBank/DDBJ whole genome shotgun (WGS) entry which is preliminary data.</text>
</comment>
<dbReference type="STRING" id="1235802.C823_04687"/>
<dbReference type="Proteomes" id="UP000012589">
    <property type="component" value="Unassembled WGS sequence"/>
</dbReference>
<sequence length="391" mass="47195">MKSNIFIPKVINVGYQHRSGTYTGKLAYIIYYDEKGKLRKETSWNSWRNEDIPNEEFDNVPTTGFVLNKKVGDYSLGWDHRQAYCRVYDPRNFEFEITIENLLYILENVNSTKGKGLEGEFVYGWDGKDLVFMPVESPDYKQISEYNKVVHNKESIKARNLTVGATYLSKSNEEEIYMGKFEHYDYGGIADGKMFWFAYKYHDYDYVSGEKIYRNEFEWRFVAHKNLSGNKFIKCIEENCTPEYANLFERLEHDEHYSPYDESKDKYIRYTLDEFIDFLNKDETEYYNYPNINNDAFEYDVYKEKDGLYGCKISWHWNRRESENKADYRKRFEFNVIEKPKRYSWSTQEYEYNFIPLTIEQLYEKLQPSYKIEYLKNGNEKGRKNYYGNKE</sequence>
<organism evidence="1 2">
    <name type="scientific">Eubacterium plexicaudatum ASF492</name>
    <dbReference type="NCBI Taxonomy" id="1235802"/>
    <lineage>
        <taxon>Bacteria</taxon>
        <taxon>Bacillati</taxon>
        <taxon>Bacillota</taxon>
        <taxon>Clostridia</taxon>
        <taxon>Eubacteriales</taxon>
        <taxon>Eubacteriaceae</taxon>
        <taxon>Eubacterium</taxon>
    </lineage>
</organism>
<proteinExistence type="predicted"/>
<accession>N2A9W4</accession>
<dbReference type="AlphaFoldDB" id="N2A9W4"/>
<reference evidence="1 2" key="1">
    <citation type="journal article" date="2014" name="Genome Announc.">
        <title>Draft genome sequences of the altered schaedler flora, a defined bacterial community from gnotobiotic mice.</title>
        <authorList>
            <person name="Wannemuehler M.J."/>
            <person name="Overstreet A.M."/>
            <person name="Ward D.V."/>
            <person name="Phillips G.J."/>
        </authorList>
    </citation>
    <scope>NUCLEOTIDE SEQUENCE [LARGE SCALE GENOMIC DNA]</scope>
    <source>
        <strain evidence="1 2">ASF492</strain>
    </source>
</reference>
<dbReference type="EMBL" id="AQFT01000136">
    <property type="protein sequence ID" value="EMZ21114.1"/>
    <property type="molecule type" value="Genomic_DNA"/>
</dbReference>
<name>N2A9W4_9FIRM</name>
<dbReference type="HOGENOM" id="CLU_749597_0_0_9"/>
<dbReference type="eggNOG" id="ENOG5033957">
    <property type="taxonomic scope" value="Bacteria"/>
</dbReference>
<gene>
    <name evidence="1" type="ORF">C823_04687</name>
</gene>
<dbReference type="OrthoDB" id="2536029at2"/>
<keyword evidence="2" id="KW-1185">Reference proteome</keyword>
<evidence type="ECO:0000313" key="1">
    <source>
        <dbReference type="EMBL" id="EMZ21114.1"/>
    </source>
</evidence>
<evidence type="ECO:0000313" key="2">
    <source>
        <dbReference type="Proteomes" id="UP000012589"/>
    </source>
</evidence>